<evidence type="ECO:0000313" key="4">
    <source>
        <dbReference type="Proteomes" id="UP001190700"/>
    </source>
</evidence>
<name>A0AAE0KVV2_9CHLO</name>
<accession>A0AAE0KVV2</accession>
<feature type="compositionally biased region" description="Basic and acidic residues" evidence="2">
    <location>
        <begin position="367"/>
        <end position="376"/>
    </location>
</feature>
<feature type="compositionally biased region" description="Basic residues" evidence="2">
    <location>
        <begin position="309"/>
        <end position="318"/>
    </location>
</feature>
<dbReference type="Proteomes" id="UP001190700">
    <property type="component" value="Unassembled WGS sequence"/>
</dbReference>
<feature type="compositionally biased region" description="Low complexity" evidence="2">
    <location>
        <begin position="319"/>
        <end position="332"/>
    </location>
</feature>
<dbReference type="EMBL" id="LGRX02016051">
    <property type="protein sequence ID" value="KAK3262637.1"/>
    <property type="molecule type" value="Genomic_DNA"/>
</dbReference>
<feature type="region of interest" description="Disordered" evidence="2">
    <location>
        <begin position="360"/>
        <end position="518"/>
    </location>
</feature>
<feature type="region of interest" description="Disordered" evidence="2">
    <location>
        <begin position="177"/>
        <end position="347"/>
    </location>
</feature>
<feature type="coiled-coil region" evidence="1">
    <location>
        <begin position="546"/>
        <end position="573"/>
    </location>
</feature>
<dbReference type="AlphaFoldDB" id="A0AAE0KVV2"/>
<feature type="compositionally biased region" description="Basic and acidic residues" evidence="2">
    <location>
        <begin position="190"/>
        <end position="218"/>
    </location>
</feature>
<proteinExistence type="predicted"/>
<feature type="compositionally biased region" description="Low complexity" evidence="2">
    <location>
        <begin position="291"/>
        <end position="308"/>
    </location>
</feature>
<evidence type="ECO:0008006" key="5">
    <source>
        <dbReference type="Google" id="ProtNLM"/>
    </source>
</evidence>
<comment type="caution">
    <text evidence="3">The sequence shown here is derived from an EMBL/GenBank/DDBJ whole genome shotgun (WGS) entry which is preliminary data.</text>
</comment>
<feature type="compositionally biased region" description="Low complexity" evidence="2">
    <location>
        <begin position="244"/>
        <end position="267"/>
    </location>
</feature>
<evidence type="ECO:0000256" key="2">
    <source>
        <dbReference type="SAM" id="MobiDB-lite"/>
    </source>
</evidence>
<reference evidence="3 4" key="1">
    <citation type="journal article" date="2015" name="Genome Biol. Evol.">
        <title>Comparative Genomics of a Bacterivorous Green Alga Reveals Evolutionary Causalities and Consequences of Phago-Mixotrophic Mode of Nutrition.</title>
        <authorList>
            <person name="Burns J.A."/>
            <person name="Paasch A."/>
            <person name="Narechania A."/>
            <person name="Kim E."/>
        </authorList>
    </citation>
    <scope>NUCLEOTIDE SEQUENCE [LARGE SCALE GENOMIC DNA]</scope>
    <source>
        <strain evidence="3 4">PLY_AMNH</strain>
    </source>
</reference>
<evidence type="ECO:0000313" key="3">
    <source>
        <dbReference type="EMBL" id="KAK3262637.1"/>
    </source>
</evidence>
<gene>
    <name evidence="3" type="ORF">CYMTET_28517</name>
</gene>
<keyword evidence="1" id="KW-0175">Coiled coil</keyword>
<protein>
    <recommendedName>
        <fullName evidence="5">PH domain-containing protein</fullName>
    </recommendedName>
</protein>
<keyword evidence="4" id="KW-1185">Reference proteome</keyword>
<feature type="compositionally biased region" description="Basic and acidic residues" evidence="2">
    <location>
        <begin position="389"/>
        <end position="403"/>
    </location>
</feature>
<feature type="non-terminal residue" evidence="3">
    <location>
        <position position="585"/>
    </location>
</feature>
<evidence type="ECO:0000256" key="1">
    <source>
        <dbReference type="SAM" id="Coils"/>
    </source>
</evidence>
<feature type="compositionally biased region" description="Polar residues" evidence="2">
    <location>
        <begin position="222"/>
        <end position="243"/>
    </location>
</feature>
<sequence length="585" mass="64566">MYRYDRHRASVPEDERRVRISNEKRITRSAFETALTGVYFLISRDATHWAESWIRLIPHSPNGPYLKLLLPPAVTLGAGKSSAPSVVRLRDVLKCQISEEDILPTKLQSTTMLYAGEEVGMRRPDWIQKHSGSCIYLETSNDIACKKLYMVAPSAEMAEAWVADVRPMLACMSVHTSSPAMARRHPGTSGRDRSLSPRAREGVFGDKSPRTRERELRARQAASPTNAAPRRSTYSKIRSRSPNRQSTSLSPPSRPSSSSRQTDRSPLPRVATLKSPRYAPNTAHVQDSLHKTSSSYYSKTAAAGGSRSTKARTSKRSIRPASARPARGGRSSTPQREPYDGDGGMDAHWMISLRGSVADAASRKSGRGTEQHEHIGRSTPAALEAEWGYDGHRISRRRDNDRHRFVRTPEVSVGDHPGNARGLASHRSSRPGSARALSASFRRDSSDSDDSDSNSDEDRRMPGSMRGVGSRTLRGISPEMRESLSPPARSSAGTSSAGWRQRAAEEAVHRSQQSPAGVSLELSMAAVSTTEKGNDGYQAMQYHQAWKDSQLENQRLKREVERLEGRWASMEQQAGLLDTVAAQSQ</sequence>
<organism evidence="3 4">
    <name type="scientific">Cymbomonas tetramitiformis</name>
    <dbReference type="NCBI Taxonomy" id="36881"/>
    <lineage>
        <taxon>Eukaryota</taxon>
        <taxon>Viridiplantae</taxon>
        <taxon>Chlorophyta</taxon>
        <taxon>Pyramimonadophyceae</taxon>
        <taxon>Pyramimonadales</taxon>
        <taxon>Pyramimonadaceae</taxon>
        <taxon>Cymbomonas</taxon>
    </lineage>
</organism>